<evidence type="ECO:0000313" key="16">
    <source>
        <dbReference type="EMBL" id="OEZ93046.1"/>
    </source>
</evidence>
<dbReference type="CDD" id="cd20070">
    <property type="entry name" value="5TM_YidC_Alb3"/>
    <property type="match status" value="1"/>
</dbReference>
<comment type="subcellular location">
    <subcellularLocation>
        <location evidence="1">Cell inner membrane</location>
        <topology evidence="1">Multi-pass membrane protein</topology>
    </subcellularLocation>
    <subcellularLocation>
        <location evidence="13">Cell membrane</location>
        <topology evidence="13">Multi-pass membrane protein</topology>
    </subcellularLocation>
</comment>
<dbReference type="InterPro" id="IPR038221">
    <property type="entry name" value="YidC_periplasmic_sf"/>
</dbReference>
<feature type="transmembrane region" description="Helical" evidence="13">
    <location>
        <begin position="399"/>
        <end position="420"/>
    </location>
</feature>
<evidence type="ECO:0000256" key="4">
    <source>
        <dbReference type="ARBA" id="ARBA00022448"/>
    </source>
</evidence>
<feature type="domain" description="Membrane insertase YidC/Oxa/ALB C-terminal" evidence="14">
    <location>
        <begin position="399"/>
        <end position="577"/>
    </location>
</feature>
<keyword evidence="4 13" id="KW-0813">Transport</keyword>
<comment type="similarity">
    <text evidence="2 13">Belongs to the OXA1/ALB3/YidC family. Type 1 subfamily.</text>
</comment>
<dbReference type="NCBIfam" id="TIGR03593">
    <property type="entry name" value="yidC_nterm"/>
    <property type="match status" value="2"/>
</dbReference>
<evidence type="ECO:0000256" key="13">
    <source>
        <dbReference type="HAMAP-Rule" id="MF_01810"/>
    </source>
</evidence>
<evidence type="ECO:0000259" key="14">
    <source>
        <dbReference type="Pfam" id="PF02096"/>
    </source>
</evidence>
<keyword evidence="9 13" id="KW-0472">Membrane</keyword>
<dbReference type="PRINTS" id="PR01900">
    <property type="entry name" value="YIDCPROTEIN"/>
</dbReference>
<feature type="domain" description="Membrane insertase YidC N-terminal" evidence="15">
    <location>
        <begin position="134"/>
        <end position="388"/>
    </location>
</feature>
<evidence type="ECO:0000256" key="2">
    <source>
        <dbReference type="ARBA" id="ARBA00010527"/>
    </source>
</evidence>
<dbReference type="AlphaFoldDB" id="A0A1E7W9E7"/>
<dbReference type="InterPro" id="IPR019998">
    <property type="entry name" value="Membr_insert_YidC"/>
</dbReference>
<dbReference type="Pfam" id="PF14849">
    <property type="entry name" value="YidC_periplas"/>
    <property type="match status" value="1"/>
</dbReference>
<keyword evidence="17" id="KW-1185">Reference proteome</keyword>
<evidence type="ECO:0000256" key="1">
    <source>
        <dbReference type="ARBA" id="ARBA00004429"/>
    </source>
</evidence>
<evidence type="ECO:0000256" key="6">
    <source>
        <dbReference type="ARBA" id="ARBA00022692"/>
    </source>
</evidence>
<dbReference type="NCBIfam" id="NF002353">
    <property type="entry name" value="PRK01318.1-4"/>
    <property type="match status" value="1"/>
</dbReference>
<dbReference type="PANTHER" id="PTHR12428:SF65">
    <property type="entry name" value="CYTOCHROME C OXIDASE ASSEMBLY PROTEIN COX18, MITOCHONDRIAL"/>
    <property type="match status" value="1"/>
</dbReference>
<organism evidence="16 17">
    <name type="scientific">Duganella phyllosphaerae</name>
    <dbReference type="NCBI Taxonomy" id="762836"/>
    <lineage>
        <taxon>Bacteria</taxon>
        <taxon>Pseudomonadati</taxon>
        <taxon>Pseudomonadota</taxon>
        <taxon>Betaproteobacteria</taxon>
        <taxon>Burkholderiales</taxon>
        <taxon>Oxalobacteraceae</taxon>
        <taxon>Telluria group</taxon>
        <taxon>Duganella</taxon>
    </lineage>
</organism>
<dbReference type="Gene3D" id="2.70.98.90">
    <property type="match status" value="1"/>
</dbReference>
<dbReference type="PRINTS" id="PR00701">
    <property type="entry name" value="60KDINNERMP"/>
</dbReference>
<dbReference type="NCBIfam" id="NF002352">
    <property type="entry name" value="PRK01318.1-3"/>
    <property type="match status" value="1"/>
</dbReference>
<dbReference type="RefSeq" id="WP_070251625.1">
    <property type="nucleotide sequence ID" value="NZ_LROM01000141.1"/>
</dbReference>
<dbReference type="GO" id="GO:0015031">
    <property type="term" value="P:protein transport"/>
    <property type="evidence" value="ECO:0007669"/>
    <property type="project" value="UniProtKB-KW"/>
</dbReference>
<evidence type="ECO:0000256" key="5">
    <source>
        <dbReference type="ARBA" id="ARBA00022475"/>
    </source>
</evidence>
<evidence type="ECO:0000256" key="10">
    <source>
        <dbReference type="ARBA" id="ARBA00023186"/>
    </source>
</evidence>
<dbReference type="GO" id="GO:0005886">
    <property type="term" value="C:plasma membrane"/>
    <property type="evidence" value="ECO:0007669"/>
    <property type="project" value="UniProtKB-SubCell"/>
</dbReference>
<name>A0A1E7W9E7_9BURK</name>
<dbReference type="GO" id="GO:0032977">
    <property type="term" value="F:membrane insertase activity"/>
    <property type="evidence" value="ECO:0007669"/>
    <property type="project" value="InterPro"/>
</dbReference>
<dbReference type="Pfam" id="PF02096">
    <property type="entry name" value="60KD_IMP"/>
    <property type="match status" value="1"/>
</dbReference>
<feature type="transmembrane region" description="Helical" evidence="13">
    <location>
        <begin position="538"/>
        <end position="563"/>
    </location>
</feature>
<evidence type="ECO:0000256" key="8">
    <source>
        <dbReference type="ARBA" id="ARBA00022989"/>
    </source>
</evidence>
<dbReference type="InterPro" id="IPR028055">
    <property type="entry name" value="YidC/Oxa/ALB_C"/>
</dbReference>
<evidence type="ECO:0000256" key="7">
    <source>
        <dbReference type="ARBA" id="ARBA00022927"/>
    </source>
</evidence>
<keyword evidence="8 13" id="KW-1133">Transmembrane helix</keyword>
<reference evidence="17" key="1">
    <citation type="journal article" date="2016" name="Front. Microbiol.">
        <title>Molecular Keys to the Janthinobacterium and Duganella spp. Interaction with the Plant Pathogen Fusarium graminearum.</title>
        <authorList>
            <person name="Haack F.S."/>
            <person name="Poehlein A."/>
            <person name="Kroger C."/>
            <person name="Voigt C.A."/>
            <person name="Piepenbring M."/>
            <person name="Bode H.B."/>
            <person name="Daniel R."/>
            <person name="Schafer W."/>
            <person name="Streit W.R."/>
        </authorList>
    </citation>
    <scope>NUCLEOTIDE SEQUENCE [LARGE SCALE GENOMIC DNA]</scope>
    <source>
        <strain evidence="17">T54</strain>
    </source>
</reference>
<dbReference type="InterPro" id="IPR028053">
    <property type="entry name" value="Membr_insert_YidC_N"/>
</dbReference>
<dbReference type="NCBIfam" id="TIGR03592">
    <property type="entry name" value="yidC_oxa1_cterm"/>
    <property type="match status" value="1"/>
</dbReference>
<keyword evidence="6 13" id="KW-0812">Transmembrane</keyword>
<evidence type="ECO:0000259" key="15">
    <source>
        <dbReference type="Pfam" id="PF14849"/>
    </source>
</evidence>
<dbReference type="InterPro" id="IPR001708">
    <property type="entry name" value="YidC/ALB3/OXA1/COX18"/>
</dbReference>
<dbReference type="PATRIC" id="fig|762836.4.peg.4874"/>
<evidence type="ECO:0000256" key="3">
    <source>
        <dbReference type="ARBA" id="ARBA00015325"/>
    </source>
</evidence>
<comment type="caution">
    <text evidence="16">The sequence shown here is derived from an EMBL/GenBank/DDBJ whole genome shotgun (WGS) entry which is preliminary data.</text>
</comment>
<comment type="subunit">
    <text evidence="13">Interacts with the Sec translocase complex via SecD. Specifically interacts with transmembrane segments of nascent integral membrane proteins during membrane integration.</text>
</comment>
<keyword evidence="7 13" id="KW-0653">Protein transport</keyword>
<dbReference type="OrthoDB" id="9780552at2"/>
<dbReference type="GO" id="GO:0051205">
    <property type="term" value="P:protein insertion into membrane"/>
    <property type="evidence" value="ECO:0007669"/>
    <property type="project" value="TreeGrafter"/>
</dbReference>
<feature type="transmembrane region" description="Helical" evidence="13">
    <location>
        <begin position="468"/>
        <end position="489"/>
    </location>
</feature>
<gene>
    <name evidence="13 16" type="primary">yidC</name>
    <name evidence="16" type="ORF">DUPY_47370</name>
</gene>
<keyword evidence="5 13" id="KW-1003">Cell membrane</keyword>
<evidence type="ECO:0000256" key="12">
    <source>
        <dbReference type="ARBA" id="ARBA00033342"/>
    </source>
</evidence>
<evidence type="ECO:0000256" key="11">
    <source>
        <dbReference type="ARBA" id="ARBA00033245"/>
    </source>
</evidence>
<evidence type="ECO:0000313" key="17">
    <source>
        <dbReference type="Proteomes" id="UP000175989"/>
    </source>
</evidence>
<dbReference type="CDD" id="cd19961">
    <property type="entry name" value="EcYidC-like_peri"/>
    <property type="match status" value="1"/>
</dbReference>
<dbReference type="InterPro" id="IPR047196">
    <property type="entry name" value="YidC_ALB_C"/>
</dbReference>
<dbReference type="PANTHER" id="PTHR12428">
    <property type="entry name" value="OXA1"/>
    <property type="match status" value="1"/>
</dbReference>
<evidence type="ECO:0000256" key="9">
    <source>
        <dbReference type="ARBA" id="ARBA00023136"/>
    </source>
</evidence>
<proteinExistence type="inferred from homology"/>
<dbReference type="HAMAP" id="MF_01810">
    <property type="entry name" value="YidC_type1"/>
    <property type="match status" value="1"/>
</dbReference>
<dbReference type="EMBL" id="LROM01000141">
    <property type="protein sequence ID" value="OEZ93046.1"/>
    <property type="molecule type" value="Genomic_DNA"/>
</dbReference>
<accession>A0A1E7W9E7</accession>
<protein>
    <recommendedName>
        <fullName evidence="3 13">Membrane protein insertase YidC</fullName>
    </recommendedName>
    <alternativeName>
        <fullName evidence="12 13">Foldase YidC</fullName>
    </alternativeName>
    <alternativeName>
        <fullName evidence="11 13">Membrane integrase YidC</fullName>
    </alternativeName>
    <alternativeName>
        <fullName evidence="13">Membrane protein YidC</fullName>
    </alternativeName>
</protein>
<feature type="transmembrane region" description="Helical" evidence="13">
    <location>
        <begin position="7"/>
        <end position="26"/>
    </location>
</feature>
<keyword evidence="10 13" id="KW-0143">Chaperone</keyword>
<sequence length="587" mass="64453">MDINKRTILWIVFAVSLVVLWNNWMVSTGHPSMFAPQPPAKTAPVADAKKSESATAAANATATAGALPGAAAADGAAAPFKSELITVTTDVVRADIDTQGGVIRRLELLNFKENSHPGWFNGCFGWFKWCQPGDNGKNVVLFDIDASTNKTYLGQTGLINAPGAPNHTSSFIAKPGARMLNGANQVQLVLESESGGVKLTKTFTFKRGDYVVDVRHDVTNTGTAPVNPTLYMRLVHDGNKPATDSFFSSSYTGPTMYTAENKYEKLKFDTLEKEAKEAQKTGKPMVQDHVTHADNGWIAISQHFFVSAFIPQDKQMHEIVTEKIDTNLYGIGIKQPLGTLAPGATISNNARLFSGPQISKLLEPVTPGLELVKDYGWLAIIAKPMFWVMEHIHAVLGNWGWTIIAFTILIKLLFFPLSAAGYKSMAKIKLVTPKIQAIRERYKGDPAKMNQATMELYKTEKINPLGGCLPILIQMPVFISLYYVLQAAVEVRGAPWIGWITDLSQHDPFGILPVLYAISMFITTKLNPAPADPMQAKIMLFMPLVFSVMFFVFPSGLVLYWVVNNVLSIAQQWVITKKYSVPVPAKA</sequence>
<comment type="function">
    <text evidence="13">Required for the insertion and/or proper folding and/or complex formation of integral membrane proteins into the membrane. Involved in integration of membrane proteins that insert both dependently and independently of the Sec translocase complex, as well as at least some lipoproteins. Aids folding of multispanning membrane proteins.</text>
</comment>
<dbReference type="Proteomes" id="UP000175989">
    <property type="component" value="Unassembled WGS sequence"/>
</dbReference>